<dbReference type="Gene3D" id="1.10.287.950">
    <property type="entry name" value="Methyl-accepting chemotaxis protein"/>
    <property type="match status" value="2"/>
</dbReference>
<keyword evidence="2 5" id="KW-0812">Transmembrane</keyword>
<dbReference type="RefSeq" id="WP_182559136.1">
    <property type="nucleotide sequence ID" value="NZ_JACGWT010000002.1"/>
</dbReference>
<dbReference type="InterPro" id="IPR013525">
    <property type="entry name" value="ABC2_TM"/>
</dbReference>
<evidence type="ECO:0000256" key="1">
    <source>
        <dbReference type="ARBA" id="ARBA00004141"/>
    </source>
</evidence>
<dbReference type="EMBL" id="JACGWT010000002">
    <property type="protein sequence ID" value="MBA8793526.1"/>
    <property type="molecule type" value="Genomic_DNA"/>
</dbReference>
<feature type="transmembrane region" description="Helical" evidence="5">
    <location>
        <begin position="633"/>
        <end position="656"/>
    </location>
</feature>
<dbReference type="InterPro" id="IPR017500">
    <property type="entry name" value="Phage_infect_YhgE_N"/>
</dbReference>
<keyword evidence="3 5" id="KW-1133">Transmembrane helix</keyword>
<name>A0A7W3IQR6_9ACTN</name>
<dbReference type="NCBIfam" id="TIGR03061">
    <property type="entry name" value="pip_yhgE_Nterm"/>
    <property type="match status" value="1"/>
</dbReference>
<evidence type="ECO:0000256" key="5">
    <source>
        <dbReference type="SAM" id="Phobius"/>
    </source>
</evidence>
<feature type="transmembrane region" description="Helical" evidence="5">
    <location>
        <begin position="564"/>
        <end position="581"/>
    </location>
</feature>
<protein>
    <submittedName>
        <fullName evidence="7">Putative membrane protein</fullName>
    </submittedName>
</protein>
<dbReference type="InterPro" id="IPR023908">
    <property type="entry name" value="xxxLxxG_rpt"/>
</dbReference>
<feature type="transmembrane region" description="Helical" evidence="5">
    <location>
        <begin position="602"/>
        <end position="621"/>
    </location>
</feature>
<keyword evidence="8" id="KW-1185">Reference proteome</keyword>
<dbReference type="AlphaFoldDB" id="A0A7W3IQR6"/>
<feature type="domain" description="ABC-2 type transporter transmembrane" evidence="6">
    <location>
        <begin position="17"/>
        <end position="175"/>
    </location>
</feature>
<dbReference type="NCBIfam" id="TIGR03057">
    <property type="entry name" value="xxxLxxG_by_4"/>
    <property type="match status" value="5"/>
</dbReference>
<evidence type="ECO:0000256" key="2">
    <source>
        <dbReference type="ARBA" id="ARBA00022692"/>
    </source>
</evidence>
<evidence type="ECO:0000256" key="4">
    <source>
        <dbReference type="ARBA" id="ARBA00023136"/>
    </source>
</evidence>
<sequence>MFSIERSRTTRKAGIITLLGVLLVPLLVAGGFLAATYHSQDRLARVQAAVVNLDDPVRLNGQLVPLGRQLAGGLVNGSDDIKKQAAVNFDWVLSDRANAASGLADGRYAAVVTIPKSFSADATSYAKNKADDAQRATLQVQTSQVAGVTDPAVAQAISSVAVSTLNKTLTQNYLENIYLGFNDTKKQFTTVANGAGKLADGATQLSSGLDQTATGAGKLADGMAQLSTGSSQLAGGIAQTSTGTTQLANGLDQLAAGTKSLPKQVGQLADGTQSSADGAKKLAGGLKKVDSGTAQYTQGVGTYVDNVGKLGSGISTYAGGLQTAQTEATKQAEQIQNAPDQALCAPAQISDPQQCAVFAAGFKAASQSIFGKDQISPKGQPDGVIASYRLFANGASVLGTNAGKLVSGGQQLATSGDGLASGVHQAATGTSSLATGLGKLAAGTDQLSTGLTGLSTGIAKTATGADKLATGVGKLSTGANQLAVGVSKSSAGVDQLHTGLVKLSDGGDQLADGTTKLADGLEKGAKQIPTYTKSDRTTLASVVAAPVEHQQPDSLFSDTTTTTLLALLALWLGGLVTYLVVRAVPSDVLGSAKSTVRLALEALAPGAAIGAVQAVVFSVVLQQLLDLSFGDYAATLGFLVFAAVTFAVVNHALTAWFGGFGRLLSALALAVVAAASLTSAVPSFIDDLRPVLPLSPGLDGLRAVVTGASGTGHAVAVLLGWLVVGLAASVVAVARRRVLPAQKLTALPA</sequence>
<dbReference type="PANTHER" id="PTHR43077">
    <property type="entry name" value="TRANSPORT PERMEASE YVFS-RELATED"/>
    <property type="match status" value="1"/>
</dbReference>
<evidence type="ECO:0000256" key="3">
    <source>
        <dbReference type="ARBA" id="ARBA00022989"/>
    </source>
</evidence>
<dbReference type="PANTHER" id="PTHR43077:SF5">
    <property type="entry name" value="PHAGE INFECTION PROTEIN"/>
    <property type="match status" value="1"/>
</dbReference>
<dbReference type="Proteomes" id="UP000523079">
    <property type="component" value="Unassembled WGS sequence"/>
</dbReference>
<dbReference type="InterPro" id="IPR011049">
    <property type="entry name" value="Serralysin-like_metalloprot_C"/>
</dbReference>
<proteinExistence type="predicted"/>
<accession>A0A7W3IQR6</accession>
<evidence type="ECO:0000313" key="7">
    <source>
        <dbReference type="EMBL" id="MBA8793526.1"/>
    </source>
</evidence>
<gene>
    <name evidence="7" type="ORF">FHX74_001131</name>
</gene>
<reference evidence="7 8" key="1">
    <citation type="submission" date="2020-07" db="EMBL/GenBank/DDBJ databases">
        <title>Sequencing the genomes of 1000 actinobacteria strains.</title>
        <authorList>
            <person name="Klenk H.-P."/>
        </authorList>
    </citation>
    <scope>NUCLEOTIDE SEQUENCE [LARGE SCALE GENOMIC DNA]</scope>
    <source>
        <strain evidence="7 8">DSM 100723</strain>
    </source>
</reference>
<dbReference type="InterPro" id="IPR051328">
    <property type="entry name" value="T7SS_ABC-Transporter"/>
</dbReference>
<dbReference type="SUPFAM" id="SSF101967">
    <property type="entry name" value="Adhesin YadA, collagen-binding domain"/>
    <property type="match status" value="2"/>
</dbReference>
<dbReference type="GO" id="GO:0140359">
    <property type="term" value="F:ABC-type transporter activity"/>
    <property type="evidence" value="ECO:0007669"/>
    <property type="project" value="InterPro"/>
</dbReference>
<comment type="caution">
    <text evidence="7">The sequence shown here is derived from an EMBL/GenBank/DDBJ whole genome shotgun (WGS) entry which is preliminary data.</text>
</comment>
<dbReference type="Pfam" id="PF12698">
    <property type="entry name" value="ABC2_membrane_3"/>
    <property type="match status" value="1"/>
</dbReference>
<evidence type="ECO:0000313" key="8">
    <source>
        <dbReference type="Proteomes" id="UP000523079"/>
    </source>
</evidence>
<dbReference type="GO" id="GO:0016020">
    <property type="term" value="C:membrane"/>
    <property type="evidence" value="ECO:0007669"/>
    <property type="project" value="UniProtKB-SubCell"/>
</dbReference>
<feature type="transmembrane region" description="Helical" evidence="5">
    <location>
        <begin position="663"/>
        <end position="685"/>
    </location>
</feature>
<comment type="subcellular location">
    <subcellularLocation>
        <location evidence="1">Membrane</location>
        <topology evidence="1">Multi-pass membrane protein</topology>
    </subcellularLocation>
</comment>
<feature type="transmembrane region" description="Helical" evidence="5">
    <location>
        <begin position="714"/>
        <end position="734"/>
    </location>
</feature>
<organism evidence="7 8">
    <name type="scientific">Microlunatus kandeliicorticis</name>
    <dbReference type="NCBI Taxonomy" id="1759536"/>
    <lineage>
        <taxon>Bacteria</taxon>
        <taxon>Bacillati</taxon>
        <taxon>Actinomycetota</taxon>
        <taxon>Actinomycetes</taxon>
        <taxon>Propionibacteriales</taxon>
        <taxon>Propionibacteriaceae</taxon>
        <taxon>Microlunatus</taxon>
    </lineage>
</organism>
<evidence type="ECO:0000259" key="6">
    <source>
        <dbReference type="Pfam" id="PF12698"/>
    </source>
</evidence>
<keyword evidence="4 5" id="KW-0472">Membrane</keyword>